<dbReference type="Pfam" id="PF06719">
    <property type="entry name" value="AraC_N"/>
    <property type="match status" value="1"/>
</dbReference>
<evidence type="ECO:0000256" key="2">
    <source>
        <dbReference type="ARBA" id="ARBA00023163"/>
    </source>
</evidence>
<dbReference type="GO" id="GO:0043565">
    <property type="term" value="F:sequence-specific DNA binding"/>
    <property type="evidence" value="ECO:0007669"/>
    <property type="project" value="InterPro"/>
</dbReference>
<evidence type="ECO:0000256" key="1">
    <source>
        <dbReference type="ARBA" id="ARBA00023015"/>
    </source>
</evidence>
<feature type="domain" description="HTH araC/xylS-type" evidence="3">
    <location>
        <begin position="254"/>
        <end position="352"/>
    </location>
</feature>
<dbReference type="InterPro" id="IPR009057">
    <property type="entry name" value="Homeodomain-like_sf"/>
</dbReference>
<evidence type="ECO:0000313" key="5">
    <source>
        <dbReference type="Proteomes" id="UP000250416"/>
    </source>
</evidence>
<dbReference type="Gene3D" id="1.10.10.60">
    <property type="entry name" value="Homeodomain-like"/>
    <property type="match status" value="2"/>
</dbReference>
<dbReference type="InterPro" id="IPR018060">
    <property type="entry name" value="HTH_AraC"/>
</dbReference>
<dbReference type="PROSITE" id="PS01124">
    <property type="entry name" value="HTH_ARAC_FAMILY_2"/>
    <property type="match status" value="1"/>
</dbReference>
<proteinExistence type="predicted"/>
<dbReference type="EMBL" id="UARD01000037">
    <property type="protein sequence ID" value="SQA56815.1"/>
    <property type="molecule type" value="Genomic_DNA"/>
</dbReference>
<evidence type="ECO:0000259" key="3">
    <source>
        <dbReference type="PROSITE" id="PS01124"/>
    </source>
</evidence>
<organism evidence="4 5">
    <name type="scientific">Burkholderia cepacia</name>
    <name type="common">Pseudomonas cepacia</name>
    <dbReference type="NCBI Taxonomy" id="292"/>
    <lineage>
        <taxon>Bacteria</taxon>
        <taxon>Pseudomonadati</taxon>
        <taxon>Pseudomonadota</taxon>
        <taxon>Betaproteobacteria</taxon>
        <taxon>Burkholderiales</taxon>
        <taxon>Burkholderiaceae</taxon>
        <taxon>Burkholderia</taxon>
        <taxon>Burkholderia cepacia complex</taxon>
    </lineage>
</organism>
<reference evidence="4 5" key="1">
    <citation type="submission" date="2018-06" db="EMBL/GenBank/DDBJ databases">
        <authorList>
            <consortium name="Pathogen Informatics"/>
            <person name="Doyle S."/>
        </authorList>
    </citation>
    <scope>NUCLEOTIDE SEQUENCE [LARGE SCALE GENOMIC DNA]</scope>
    <source>
        <strain evidence="4 5">NCTC10661</strain>
    </source>
</reference>
<evidence type="ECO:0000313" key="4">
    <source>
        <dbReference type="EMBL" id="SQA56815.1"/>
    </source>
</evidence>
<name>A0AAE8NJL2_BURCE</name>
<keyword evidence="1" id="KW-0805">Transcription regulation</keyword>
<dbReference type="PANTHER" id="PTHR43436:SF1">
    <property type="entry name" value="TRANSCRIPTIONAL REGULATORY PROTEIN"/>
    <property type="match status" value="1"/>
</dbReference>
<accession>A0AAE8NJL2</accession>
<dbReference type="GO" id="GO:0003700">
    <property type="term" value="F:DNA-binding transcription factor activity"/>
    <property type="evidence" value="ECO:0007669"/>
    <property type="project" value="InterPro"/>
</dbReference>
<comment type="caution">
    <text evidence="4">The sequence shown here is derived from an EMBL/GenBank/DDBJ whole genome shotgun (WGS) entry which is preliminary data.</text>
</comment>
<protein>
    <submittedName>
        <fullName evidence="4">AraC family transcriptional regulator</fullName>
    </submittedName>
</protein>
<dbReference type="AlphaFoldDB" id="A0AAE8NJL2"/>
<sequence length="367" mass="41200">MPRLREVRFRRTCMSMGPACRPDYPSREVMHPAPAQYSPGQQVDTAPLAAFNRVPPRSTRQSRESDLRLTLAERVARWTDGVDHLTTAIPNLSLHRRETPTQPMGCMVEPSFGLVVQGTKRIIQSGDVYLCDANHFLITSLDLPGSTQVIEASPETPFLGIGLKLDFRAMAELMAQVAPDHEDTPAGRGLVVGDMTEPLYDAVNRLLALLDDPNAIAVLAPYVEREIYYRLLTSDQGGRLRQIASAGSQGNRVSRAIQWLRTHYDESLRVDDLATQVQMSSSTFHHHFRQLTGMSPLQYQKWIRLNEARRLMLSERLDATSASFRVGYASPTQFNREYSRLFGNSPRRDIDNLRSGTDVVLSVAATY</sequence>
<keyword evidence="2" id="KW-0804">Transcription</keyword>
<gene>
    <name evidence="4" type="primary">rhaS_14</name>
    <name evidence="4" type="ORF">NCTC10661_05707</name>
</gene>
<dbReference type="SMART" id="SM00342">
    <property type="entry name" value="HTH_ARAC"/>
    <property type="match status" value="1"/>
</dbReference>
<dbReference type="Proteomes" id="UP000250416">
    <property type="component" value="Unassembled WGS sequence"/>
</dbReference>
<dbReference type="PANTHER" id="PTHR43436">
    <property type="entry name" value="ARAC-FAMILY TRANSCRIPTIONAL REGULATOR"/>
    <property type="match status" value="1"/>
</dbReference>
<dbReference type="InterPro" id="IPR009594">
    <property type="entry name" value="Tscrpt_reg_HTH_AraC_N"/>
</dbReference>
<dbReference type="SUPFAM" id="SSF46689">
    <property type="entry name" value="Homeodomain-like"/>
    <property type="match status" value="2"/>
</dbReference>
<dbReference type="Pfam" id="PF12833">
    <property type="entry name" value="HTH_18"/>
    <property type="match status" value="1"/>
</dbReference>